<dbReference type="GO" id="GO:0009055">
    <property type="term" value="F:electron transfer activity"/>
    <property type="evidence" value="ECO:0007669"/>
    <property type="project" value="InterPro"/>
</dbReference>
<dbReference type="Pfam" id="PF07583">
    <property type="entry name" value="PSCyt2"/>
    <property type="match status" value="1"/>
</dbReference>
<evidence type="ECO:0000259" key="4">
    <source>
        <dbReference type="PROSITE" id="PS51007"/>
    </source>
</evidence>
<organism evidence="5">
    <name type="scientific">marine metagenome</name>
    <dbReference type="NCBI Taxonomy" id="408172"/>
    <lineage>
        <taxon>unclassified sequences</taxon>
        <taxon>metagenomes</taxon>
        <taxon>ecological metagenomes</taxon>
    </lineage>
</organism>
<reference evidence="5" key="1">
    <citation type="submission" date="2018-05" db="EMBL/GenBank/DDBJ databases">
        <authorList>
            <person name="Lanie J.A."/>
            <person name="Ng W.-L."/>
            <person name="Kazmierczak K.M."/>
            <person name="Andrzejewski T.M."/>
            <person name="Davidsen T.M."/>
            <person name="Wayne K.J."/>
            <person name="Tettelin H."/>
            <person name="Glass J.I."/>
            <person name="Rusch D."/>
            <person name="Podicherti R."/>
            <person name="Tsui H.-C.T."/>
            <person name="Winkler M.E."/>
        </authorList>
    </citation>
    <scope>NUCLEOTIDE SEQUENCE</scope>
</reference>
<proteinExistence type="predicted"/>
<dbReference type="GO" id="GO:0020037">
    <property type="term" value="F:heme binding"/>
    <property type="evidence" value="ECO:0007669"/>
    <property type="project" value="InterPro"/>
</dbReference>
<dbReference type="InterPro" id="IPR011429">
    <property type="entry name" value="Cyt_c_Planctomycete-type"/>
</dbReference>
<dbReference type="InterPro" id="IPR036909">
    <property type="entry name" value="Cyt_c-like_dom_sf"/>
</dbReference>
<keyword evidence="1" id="KW-0349">Heme</keyword>
<evidence type="ECO:0000256" key="2">
    <source>
        <dbReference type="ARBA" id="ARBA00022723"/>
    </source>
</evidence>
<evidence type="ECO:0000256" key="3">
    <source>
        <dbReference type="ARBA" id="ARBA00023004"/>
    </source>
</evidence>
<protein>
    <recommendedName>
        <fullName evidence="4">Cytochrome c domain-containing protein</fullName>
    </recommendedName>
</protein>
<feature type="non-terminal residue" evidence="5">
    <location>
        <position position="691"/>
    </location>
</feature>
<name>A0A381ZEU4_9ZZZZ</name>
<dbReference type="AlphaFoldDB" id="A0A381ZEU4"/>
<keyword evidence="3" id="KW-0408">Iron</keyword>
<dbReference type="PANTHER" id="PTHR35889">
    <property type="entry name" value="CYCLOINULO-OLIGOSACCHARIDE FRUCTANOTRANSFERASE-RELATED"/>
    <property type="match status" value="1"/>
</dbReference>
<dbReference type="SUPFAM" id="SSF46626">
    <property type="entry name" value="Cytochrome c"/>
    <property type="match status" value="1"/>
</dbReference>
<sequence length="691" mass="77191">MVHCFTKKHILSLSIFLTLHIGAAEIDFARDIQPVFSENCITCHGPDKQKAGLNLTDKKSARAELKSGKRAVVPGNPDGSELINRVTTDDADDLMPPPDHGKPLKPAQIALIRQWITEGGRWGQHWAYQPLSQAAPPEVKTGALIRNEIDRFVLARLEATKLEPSPQADRNTLIKRLSYDLIGLPPTPGEVEAFANDKSSEAYNKLVGRLLASQHFGERWGRHWLDKARYADSDGYEKDNPRMNAWRYRDWVINAINADLPFDQFTIEQLAGDLLPNATDLQKLATAFNRQTLTNTEGGTDQEQWRVAAVMDREETLGSVWLGLTVGCARCHNHKYDQLTQKEYYQLFAYFNNGDESSTNIPRSQQALSDFAKAKESHKSEVKDLTTKITKRNATLKKQLAVLEKSLRDEITNRKSEPMKFHSMELISARADVSDKVKFTEKDDDSLLVSGENPEIAEYEVNYKTGLNRITGIRIEVLPDESLAAKGPGRTPHGNFVLNDVRIYANANADFSSKTPQLLKLGKATATYSQKDWPAKNAIDGKSGAGKNGTGWAIANEYGKPNSLDITLAEPLEIDTGIYLHIVLDQEYGSQHTIGRFRIACRTGQNPTDGIPESIVKLLENNSAKRTAQEIESLLGFAQTRDSEAIRLKAKLEKLNSNAPKPPVMSVRVISQRKNNPRTTHILHRGEFKQP</sequence>
<dbReference type="InterPro" id="IPR009056">
    <property type="entry name" value="Cyt_c-like_dom"/>
</dbReference>
<dbReference type="PROSITE" id="PS51007">
    <property type="entry name" value="CYTC"/>
    <property type="match status" value="1"/>
</dbReference>
<dbReference type="Gene3D" id="1.10.760.10">
    <property type="entry name" value="Cytochrome c-like domain"/>
    <property type="match status" value="1"/>
</dbReference>
<gene>
    <name evidence="5" type="ORF">METZ01_LOCUS140689</name>
</gene>
<feature type="domain" description="Cytochrome c" evidence="4">
    <location>
        <begin position="27"/>
        <end position="120"/>
    </location>
</feature>
<evidence type="ECO:0000313" key="5">
    <source>
        <dbReference type="EMBL" id="SVA87835.1"/>
    </source>
</evidence>
<dbReference type="GO" id="GO:0046872">
    <property type="term" value="F:metal ion binding"/>
    <property type="evidence" value="ECO:0007669"/>
    <property type="project" value="UniProtKB-KW"/>
</dbReference>
<dbReference type="PANTHER" id="PTHR35889:SF3">
    <property type="entry name" value="F-BOX DOMAIN-CONTAINING PROTEIN"/>
    <property type="match status" value="1"/>
</dbReference>
<keyword evidence="2" id="KW-0479">Metal-binding</keyword>
<accession>A0A381ZEU4</accession>
<dbReference type="EMBL" id="UINC01021066">
    <property type="protein sequence ID" value="SVA87835.1"/>
    <property type="molecule type" value="Genomic_DNA"/>
</dbReference>
<dbReference type="InterPro" id="IPR011444">
    <property type="entry name" value="DUF1549"/>
</dbReference>
<evidence type="ECO:0000256" key="1">
    <source>
        <dbReference type="ARBA" id="ARBA00022617"/>
    </source>
</evidence>
<dbReference type="Pfam" id="PF07635">
    <property type="entry name" value="PSCyt1"/>
    <property type="match status" value="1"/>
</dbReference>